<sequence>MTETAKKNALENPPFTVSQEEVESAFSDRVISEWERDRMQEWRDKASLTEKQLNCRKNIEAKILLGGKKPVSSHQSHPTAPAVSPPAFSSGCDIDPETARKAHQEGRINGWEFERFSEWKDKSFLSEKQQRIFSEIQQKILQEAPEGQERMKNPDDDRKRKFPHGPSGGNFGNFNGTLGRQDMPSSGGGVSGSGGETEIRSGKHAGKTFASVYASDRGYVDWVLGLSDTRGWMREFQEFARGMAGQGRQGGQDPSFGSF</sequence>
<dbReference type="EMBL" id="CDMZ01004178">
    <property type="protein sequence ID" value="CEM48889.1"/>
    <property type="molecule type" value="Genomic_DNA"/>
</dbReference>
<dbReference type="VEuPathDB" id="CryptoDB:Cvel_9081"/>
<name>A0A0G4HWM8_9ALVE</name>
<feature type="region of interest" description="Disordered" evidence="1">
    <location>
        <begin position="68"/>
        <end position="105"/>
    </location>
</feature>
<gene>
    <name evidence="2" type="ORF">Cvel_9081</name>
</gene>
<feature type="compositionally biased region" description="Gly residues" evidence="1">
    <location>
        <begin position="186"/>
        <end position="195"/>
    </location>
</feature>
<reference evidence="2" key="1">
    <citation type="submission" date="2014-11" db="EMBL/GenBank/DDBJ databases">
        <authorList>
            <person name="Otto D Thomas"/>
            <person name="Naeem Raeece"/>
        </authorList>
    </citation>
    <scope>NUCLEOTIDE SEQUENCE</scope>
</reference>
<accession>A0A0G4HWM8</accession>
<feature type="region of interest" description="Disordered" evidence="1">
    <location>
        <begin position="1"/>
        <end position="22"/>
    </location>
</feature>
<protein>
    <submittedName>
        <fullName evidence="2">Uncharacterized protein</fullName>
    </submittedName>
</protein>
<organism evidence="2">
    <name type="scientific">Chromera velia CCMP2878</name>
    <dbReference type="NCBI Taxonomy" id="1169474"/>
    <lineage>
        <taxon>Eukaryota</taxon>
        <taxon>Sar</taxon>
        <taxon>Alveolata</taxon>
        <taxon>Colpodellida</taxon>
        <taxon>Chromeraceae</taxon>
        <taxon>Chromera</taxon>
    </lineage>
</organism>
<evidence type="ECO:0000313" key="2">
    <source>
        <dbReference type="EMBL" id="CEM48889.1"/>
    </source>
</evidence>
<proteinExistence type="predicted"/>
<feature type="compositionally biased region" description="Basic and acidic residues" evidence="1">
    <location>
        <begin position="147"/>
        <end position="159"/>
    </location>
</feature>
<feature type="region of interest" description="Disordered" evidence="1">
    <location>
        <begin position="142"/>
        <end position="202"/>
    </location>
</feature>
<dbReference type="AlphaFoldDB" id="A0A0G4HWM8"/>
<evidence type="ECO:0000256" key="1">
    <source>
        <dbReference type="SAM" id="MobiDB-lite"/>
    </source>
</evidence>